<dbReference type="EMBL" id="MU004234">
    <property type="protein sequence ID" value="KAF2670083.1"/>
    <property type="molecule type" value="Genomic_DNA"/>
</dbReference>
<dbReference type="Proteomes" id="UP000799302">
    <property type="component" value="Unassembled WGS sequence"/>
</dbReference>
<evidence type="ECO:0000256" key="1">
    <source>
        <dbReference type="SAM" id="Phobius"/>
    </source>
</evidence>
<dbReference type="AlphaFoldDB" id="A0A6A6UF66"/>
<feature type="signal peptide" evidence="2">
    <location>
        <begin position="1"/>
        <end position="19"/>
    </location>
</feature>
<proteinExistence type="predicted"/>
<protein>
    <recommendedName>
        <fullName evidence="5">Extracellular membrane protein CFEM domain-containing protein</fullName>
    </recommendedName>
</protein>
<keyword evidence="1" id="KW-1133">Transmembrane helix</keyword>
<evidence type="ECO:0000256" key="2">
    <source>
        <dbReference type="SAM" id="SignalP"/>
    </source>
</evidence>
<reference evidence="3" key="1">
    <citation type="journal article" date="2020" name="Stud. Mycol.">
        <title>101 Dothideomycetes genomes: a test case for predicting lifestyles and emergence of pathogens.</title>
        <authorList>
            <person name="Haridas S."/>
            <person name="Albert R."/>
            <person name="Binder M."/>
            <person name="Bloem J."/>
            <person name="Labutti K."/>
            <person name="Salamov A."/>
            <person name="Andreopoulos B."/>
            <person name="Baker S."/>
            <person name="Barry K."/>
            <person name="Bills G."/>
            <person name="Bluhm B."/>
            <person name="Cannon C."/>
            <person name="Castanera R."/>
            <person name="Culley D."/>
            <person name="Daum C."/>
            <person name="Ezra D."/>
            <person name="Gonzalez J."/>
            <person name="Henrissat B."/>
            <person name="Kuo A."/>
            <person name="Liang C."/>
            <person name="Lipzen A."/>
            <person name="Lutzoni F."/>
            <person name="Magnuson J."/>
            <person name="Mondo S."/>
            <person name="Nolan M."/>
            <person name="Ohm R."/>
            <person name="Pangilinan J."/>
            <person name="Park H.-J."/>
            <person name="Ramirez L."/>
            <person name="Alfaro M."/>
            <person name="Sun H."/>
            <person name="Tritt A."/>
            <person name="Yoshinaga Y."/>
            <person name="Zwiers L.-H."/>
            <person name="Turgeon B."/>
            <person name="Goodwin S."/>
            <person name="Spatafora J."/>
            <person name="Crous P."/>
            <person name="Grigoriev I."/>
        </authorList>
    </citation>
    <scope>NUCLEOTIDE SEQUENCE</scope>
    <source>
        <strain evidence="3">CBS 115976</strain>
    </source>
</reference>
<feature type="transmembrane region" description="Helical" evidence="1">
    <location>
        <begin position="799"/>
        <end position="818"/>
    </location>
</feature>
<feature type="transmembrane region" description="Helical" evidence="1">
    <location>
        <begin position="527"/>
        <end position="548"/>
    </location>
</feature>
<evidence type="ECO:0000313" key="4">
    <source>
        <dbReference type="Proteomes" id="UP000799302"/>
    </source>
</evidence>
<keyword evidence="1" id="KW-0472">Membrane</keyword>
<keyword evidence="4" id="KW-1185">Reference proteome</keyword>
<gene>
    <name evidence="3" type="ORF">BT63DRAFT_412848</name>
</gene>
<feature type="transmembrane region" description="Helical" evidence="1">
    <location>
        <begin position="554"/>
        <end position="570"/>
    </location>
</feature>
<organism evidence="3 4">
    <name type="scientific">Microthyrium microscopicum</name>
    <dbReference type="NCBI Taxonomy" id="703497"/>
    <lineage>
        <taxon>Eukaryota</taxon>
        <taxon>Fungi</taxon>
        <taxon>Dikarya</taxon>
        <taxon>Ascomycota</taxon>
        <taxon>Pezizomycotina</taxon>
        <taxon>Dothideomycetes</taxon>
        <taxon>Dothideomycetes incertae sedis</taxon>
        <taxon>Microthyriales</taxon>
        <taxon>Microthyriaceae</taxon>
        <taxon>Microthyrium</taxon>
    </lineage>
</organism>
<dbReference type="OrthoDB" id="3525430at2759"/>
<feature type="chain" id="PRO_5025522258" description="Extracellular membrane protein CFEM domain-containing protein" evidence="2">
    <location>
        <begin position="20"/>
        <end position="820"/>
    </location>
</feature>
<feature type="transmembrane region" description="Helical" evidence="1">
    <location>
        <begin position="768"/>
        <end position="787"/>
    </location>
</feature>
<sequence>MTCLLRVAVLLSCAHASIATPTRTTPPTSVTNVSWQEELIKTHFNAIPKSQPTAWAEQIPVSIFELHKRQAASTNVTSSGAAPATTNTAKLGRLVAGNTKISTLPAALCGFIPFDNGTGTGIEFVGCNGDGSVVTANAASFWFSNAATCTSTGNQFYCHQSSAADVASRNGCVDITLLNSYQYSTTSFPSQTYQESYSYNTISYSCTWNTVWSSSVCLMSYDIHTITTPKTVTAYSYHTDSLQLTSQLIYSFKTSVYITTSSFYTSGSYKLTTKTETSVSTGYTTAPVNSEAQKLSCPYSSIGKTLTVLDLAGLQGAYQGSTVTVHTTTSGASTQYSFIEAYATRSLPSASPGATGSPSAYLSQIKKSPPGCVDAMNTTCTALYTAAQACWSEAFPPGPADCYCSALLANSCSELCTSNRGDRRAYYNWIMGLCSTQQSTIGQVFARNWTENTKRTDAYYADLLPWDWTIEPAASAKPTAKCPSNANKIASFAVINIIVALSSLVLGRRTIVKKLTCGFFGHPGSPAWPFVAAFTVGTNILANAVNALMIARKAGWIAPPLGTLVLFWMARPRVAWMSTALGPVEKEKSMYVSLAASALLVETVLQSIGAVIIGRTVSFAAKNGFYLKNALQYAPHRKDALLMFSGALLWIVAIGFFYIYVIWNYLGVGTVANRLGNAIWRGIKKALGGFGRMLAKCWPQKWRKRRADKRNSQRLRDDDIALDSWNKGGKITATTKEVEVDDRENMHWEDALSRMGLNSQILSNIRRVFILMVLPFVGQWLFWVGFVGLYDDKYCPPSIWSMATVWVVFSNFGILLGASC</sequence>
<feature type="transmembrane region" description="Helical" evidence="1">
    <location>
        <begin position="489"/>
        <end position="506"/>
    </location>
</feature>
<keyword evidence="2" id="KW-0732">Signal</keyword>
<name>A0A6A6UF66_9PEZI</name>
<feature type="transmembrane region" description="Helical" evidence="1">
    <location>
        <begin position="641"/>
        <end position="666"/>
    </location>
</feature>
<feature type="transmembrane region" description="Helical" evidence="1">
    <location>
        <begin position="591"/>
        <end position="621"/>
    </location>
</feature>
<evidence type="ECO:0000313" key="3">
    <source>
        <dbReference type="EMBL" id="KAF2670083.1"/>
    </source>
</evidence>
<keyword evidence="1" id="KW-0812">Transmembrane</keyword>
<accession>A0A6A6UF66</accession>
<evidence type="ECO:0008006" key="5">
    <source>
        <dbReference type="Google" id="ProtNLM"/>
    </source>
</evidence>